<sequence length="668" mass="75756">MPNHLKTETSPYLQQHADNPVHWFPWCEEAFDKARAEDKPIFLSIGYSTCHWCHVMARESFEDSETAELLNRYFISIKVDREERPDIDAVYMAACQAFTGSGGWPLTIFMTPDQKPFYAGTYFPKFSRYGNAGLLELLPHIAKMWEKQRGRLLAAGEHMTLLLQETAYSNGTLPDEYLILKGVSMLKSTFDPQWGGFGRAPKFPAPHNLMFLMHYAVLTGDDDAMHCAVHTLENMFQGGIFDHIGGGFSRYSTDDTWLIPHFEKMLYDNALLIDAYTTAYHQTGRAFCLHVIQKTADYIFRELTDPKGGFYCGQDADSGGTEGSYYLLTPGEIIQYLGTTSGRRFCEWFHITESGNFEGKNIPNLIGRKNFLNKEMEPLCKEIYSYRLARHCLHKDDKILTSWNAMMISALAKAGFYCANPKYLQAAKKAQRFLEQQLCKPDGRLYICYRTPHEGLLDDYAFYAKALLELYFYTFEFEYLKKAEHTARRMMELFWDKNDGGFYLYANDSKPLIVRPKETYDGAVPSGNSAAAHVLALLAAVTGEESWSSARDKQFVFLASSMADAPAAYCSSLDAMCHVLYPSAELICVSSEPSMPDEAMEFLRMYTGTNLTVLFKSPENEAPLARLAPFTANYPLPPKGTRYYLCQNNTCSAPAENIAELFSKNTTD</sequence>
<dbReference type="CDD" id="cd02955">
    <property type="entry name" value="SSP411"/>
    <property type="match status" value="1"/>
</dbReference>
<keyword evidence="3" id="KW-1185">Reference proteome</keyword>
<protein>
    <submittedName>
        <fullName evidence="2">Thioredoxin domain-containing protein</fullName>
    </submittedName>
</protein>
<dbReference type="RefSeq" id="WP_158425996.1">
    <property type="nucleotide sequence ID" value="NZ_JAOQJQ010000006.1"/>
</dbReference>
<dbReference type="PANTHER" id="PTHR42899:SF1">
    <property type="entry name" value="SPERMATOGENESIS-ASSOCIATED PROTEIN 20"/>
    <property type="match status" value="1"/>
</dbReference>
<dbReference type="InterPro" id="IPR036249">
    <property type="entry name" value="Thioredoxin-like_sf"/>
</dbReference>
<dbReference type="InterPro" id="IPR004879">
    <property type="entry name" value="Ssp411-like_TRX"/>
</dbReference>
<dbReference type="PIRSF" id="PIRSF006402">
    <property type="entry name" value="UCP006402_thioredoxin"/>
    <property type="match status" value="1"/>
</dbReference>
<evidence type="ECO:0000313" key="3">
    <source>
        <dbReference type="Proteomes" id="UP001652442"/>
    </source>
</evidence>
<dbReference type="Proteomes" id="UP001652442">
    <property type="component" value="Unassembled WGS sequence"/>
</dbReference>
<name>A0ABT2TNL5_9FIRM</name>
<proteinExistence type="predicted"/>
<dbReference type="Gene3D" id="3.40.30.10">
    <property type="entry name" value="Glutaredoxin"/>
    <property type="match status" value="1"/>
</dbReference>
<comment type="caution">
    <text evidence="2">The sequence shown here is derived from an EMBL/GenBank/DDBJ whole genome shotgun (WGS) entry which is preliminary data.</text>
</comment>
<dbReference type="Pfam" id="PF03190">
    <property type="entry name" value="Thioredox_DsbH"/>
    <property type="match status" value="1"/>
</dbReference>
<dbReference type="InterPro" id="IPR008928">
    <property type="entry name" value="6-hairpin_glycosidase_sf"/>
</dbReference>
<evidence type="ECO:0000259" key="1">
    <source>
        <dbReference type="Pfam" id="PF03190"/>
    </source>
</evidence>
<feature type="domain" description="Spermatogenesis-associated protein 20-like TRX" evidence="1">
    <location>
        <begin position="3"/>
        <end position="160"/>
    </location>
</feature>
<evidence type="ECO:0000313" key="2">
    <source>
        <dbReference type="EMBL" id="MCU6763361.1"/>
    </source>
</evidence>
<dbReference type="SUPFAM" id="SSF48208">
    <property type="entry name" value="Six-hairpin glycosidases"/>
    <property type="match status" value="1"/>
</dbReference>
<dbReference type="EMBL" id="JAOQJQ010000006">
    <property type="protein sequence ID" value="MCU6763361.1"/>
    <property type="molecule type" value="Genomic_DNA"/>
</dbReference>
<dbReference type="PANTHER" id="PTHR42899">
    <property type="entry name" value="SPERMATOGENESIS-ASSOCIATED PROTEIN 20"/>
    <property type="match status" value="1"/>
</dbReference>
<dbReference type="InterPro" id="IPR012341">
    <property type="entry name" value="6hp_glycosidase-like_sf"/>
</dbReference>
<gene>
    <name evidence="2" type="ORF">OCV88_13685</name>
</gene>
<dbReference type="InterPro" id="IPR024705">
    <property type="entry name" value="Ssp411"/>
</dbReference>
<reference evidence="2 3" key="1">
    <citation type="journal article" date="2021" name="ISME Commun">
        <title>Automated analysis of genomic sequences facilitates high-throughput and comprehensive description of bacteria.</title>
        <authorList>
            <person name="Hitch T.C.A."/>
        </authorList>
    </citation>
    <scope>NUCLEOTIDE SEQUENCE [LARGE SCALE GENOMIC DNA]</scope>
    <source>
        <strain evidence="2 3">Sanger_109</strain>
    </source>
</reference>
<dbReference type="SUPFAM" id="SSF52833">
    <property type="entry name" value="Thioredoxin-like"/>
    <property type="match status" value="1"/>
</dbReference>
<dbReference type="Gene3D" id="1.50.10.10">
    <property type="match status" value="1"/>
</dbReference>
<accession>A0ABT2TNL5</accession>
<organism evidence="2 3">
    <name type="scientific">Brotonthovivens ammoniilytica</name>
    <dbReference type="NCBI Taxonomy" id="2981725"/>
    <lineage>
        <taxon>Bacteria</taxon>
        <taxon>Bacillati</taxon>
        <taxon>Bacillota</taxon>
        <taxon>Clostridia</taxon>
        <taxon>Lachnospirales</taxon>
        <taxon>Lachnospiraceae</taxon>
        <taxon>Brotonthovivens</taxon>
    </lineage>
</organism>